<organism evidence="2 3">
    <name type="scientific">Microcystis aeruginosa Ma_MB_S_20031200_S102</name>
    <dbReference type="NCBI Taxonomy" id="2486254"/>
    <lineage>
        <taxon>Bacteria</taxon>
        <taxon>Bacillati</taxon>
        <taxon>Cyanobacteriota</taxon>
        <taxon>Cyanophyceae</taxon>
        <taxon>Oscillatoriophycideae</taxon>
        <taxon>Chroococcales</taxon>
        <taxon>Microcystaceae</taxon>
        <taxon>Microcystis</taxon>
    </lineage>
</organism>
<feature type="compositionally biased region" description="Low complexity" evidence="1">
    <location>
        <begin position="9"/>
        <end position="44"/>
    </location>
</feature>
<gene>
    <name evidence="2" type="ORF">EWV92_14370</name>
</gene>
<comment type="caution">
    <text evidence="2">The sequence shown here is derived from an EMBL/GenBank/DDBJ whole genome shotgun (WGS) entry which is preliminary data.</text>
</comment>
<dbReference type="AlphaFoldDB" id="A0A552EKV3"/>
<name>A0A552EKV3_MICAE</name>
<reference evidence="2 3" key="1">
    <citation type="submission" date="2019-01" db="EMBL/GenBank/DDBJ databases">
        <title>Coherence of Microcystis species and biogeography revealed through population genomics.</title>
        <authorList>
            <person name="Perez-Carrascal O.M."/>
            <person name="Terrat Y."/>
            <person name="Giani A."/>
            <person name="Fortin N."/>
            <person name="Tromas N."/>
            <person name="Shapiro B.J."/>
        </authorList>
    </citation>
    <scope>NUCLEOTIDE SEQUENCE [LARGE SCALE GENOMIC DNA]</scope>
    <source>
        <strain evidence="2">Ma_MB_S_20031200_S102</strain>
    </source>
</reference>
<dbReference type="Proteomes" id="UP000317708">
    <property type="component" value="Unassembled WGS sequence"/>
</dbReference>
<proteinExistence type="predicted"/>
<evidence type="ECO:0000313" key="2">
    <source>
        <dbReference type="EMBL" id="TRU35083.1"/>
    </source>
</evidence>
<protein>
    <submittedName>
        <fullName evidence="2">Uncharacterized protein</fullName>
    </submittedName>
</protein>
<evidence type="ECO:0000256" key="1">
    <source>
        <dbReference type="SAM" id="MobiDB-lite"/>
    </source>
</evidence>
<sequence>MRLRTFGELSSSTGSLTRTLSSSTGSLTRTLSSSTGSLTRTLSRTAERQEAKEGINNQFLITRFIAFLTPVWYS</sequence>
<evidence type="ECO:0000313" key="3">
    <source>
        <dbReference type="Proteomes" id="UP000317708"/>
    </source>
</evidence>
<feature type="region of interest" description="Disordered" evidence="1">
    <location>
        <begin position="1"/>
        <end position="49"/>
    </location>
</feature>
<accession>A0A552EKV3</accession>
<dbReference type="EMBL" id="SFBI01000123">
    <property type="protein sequence ID" value="TRU35083.1"/>
    <property type="molecule type" value="Genomic_DNA"/>
</dbReference>